<dbReference type="NCBIfam" id="TIGR02241">
    <property type="entry name" value="conserved hypothetical phage tail region protein"/>
    <property type="match status" value="1"/>
</dbReference>
<dbReference type="RefSeq" id="WP_195170833.1">
    <property type="nucleotide sequence ID" value="NZ_CP062983.1"/>
</dbReference>
<evidence type="ECO:0000313" key="1">
    <source>
        <dbReference type="EMBL" id="QPC82764.1"/>
    </source>
</evidence>
<dbReference type="EMBL" id="CP062983">
    <property type="protein sequence ID" value="QPC82764.1"/>
    <property type="molecule type" value="Genomic_DNA"/>
</dbReference>
<accession>A0A7S8E9C2</accession>
<protein>
    <submittedName>
        <fullName evidence="1">Phage tail protein</fullName>
    </submittedName>
</protein>
<dbReference type="KEGG" id="pmet:G4Y79_24280"/>
<dbReference type="InterPro" id="IPR010667">
    <property type="entry name" value="Phage_T4_Gp19"/>
</dbReference>
<dbReference type="AlphaFoldDB" id="A0A7S8E9C2"/>
<reference evidence="1 2" key="1">
    <citation type="submission" date="2020-02" db="EMBL/GenBank/DDBJ databases">
        <authorList>
            <person name="Zheng R.K."/>
            <person name="Sun C.M."/>
        </authorList>
    </citation>
    <scope>NUCLEOTIDE SEQUENCE [LARGE SCALE GENOMIC DNA]</scope>
    <source>
        <strain evidence="2">rifampicinis</strain>
    </source>
</reference>
<name>A0A7S8E9C2_9CHLR</name>
<dbReference type="Pfam" id="PF06841">
    <property type="entry name" value="Phage_T4_gp19"/>
    <property type="match status" value="1"/>
</dbReference>
<dbReference type="PANTHER" id="PTHR38009:SF1">
    <property type="entry name" value="CONSERVED HYPOTHETICAL PHAGE TAIL PROTEIN"/>
    <property type="match status" value="1"/>
</dbReference>
<proteinExistence type="predicted"/>
<dbReference type="GO" id="GO:0005198">
    <property type="term" value="F:structural molecule activity"/>
    <property type="evidence" value="ECO:0007669"/>
    <property type="project" value="InterPro"/>
</dbReference>
<organism evidence="1 2">
    <name type="scientific">Phototrophicus methaneseepsis</name>
    <dbReference type="NCBI Taxonomy" id="2710758"/>
    <lineage>
        <taxon>Bacteria</taxon>
        <taxon>Bacillati</taxon>
        <taxon>Chloroflexota</taxon>
        <taxon>Candidatus Thermofontia</taxon>
        <taxon>Phototrophicales</taxon>
        <taxon>Phototrophicaceae</taxon>
        <taxon>Phototrophicus</taxon>
    </lineage>
</organism>
<evidence type="ECO:0000313" key="2">
    <source>
        <dbReference type="Proteomes" id="UP000594468"/>
    </source>
</evidence>
<keyword evidence="2" id="KW-1185">Reference proteome</keyword>
<dbReference type="InterPro" id="IPR011747">
    <property type="entry name" value="CHP02241"/>
</dbReference>
<dbReference type="PANTHER" id="PTHR38009">
    <property type="entry name" value="CONSERVED HYPOTHETICAL PHAGE TAIL PROTEIN"/>
    <property type="match status" value="1"/>
</dbReference>
<gene>
    <name evidence="1" type="ORF">G4Y79_24280</name>
</gene>
<dbReference type="Proteomes" id="UP000594468">
    <property type="component" value="Chromosome"/>
</dbReference>
<sequence length="145" mass="16575">MTHREGDPFGNFNFLVEIDGIGQMACHSITGLNSETEVMLHRSGNDRVSSVRKLPGLTKYGNVTLKRGYTGARELYDWRKQVIDGMFERRSVVVSILNEKREPIARYLLKASWPCRWEVSTFDGKGNEVLIEEIVLAVEAIDWQE</sequence>